<organism evidence="1 2">
    <name type="scientific">Trichostrongylus colubriformis</name>
    <name type="common">Black scour worm</name>
    <dbReference type="NCBI Taxonomy" id="6319"/>
    <lineage>
        <taxon>Eukaryota</taxon>
        <taxon>Metazoa</taxon>
        <taxon>Ecdysozoa</taxon>
        <taxon>Nematoda</taxon>
        <taxon>Chromadorea</taxon>
        <taxon>Rhabditida</taxon>
        <taxon>Rhabditina</taxon>
        <taxon>Rhabditomorpha</taxon>
        <taxon>Strongyloidea</taxon>
        <taxon>Trichostrongylidae</taxon>
        <taxon>Trichostrongylus</taxon>
    </lineage>
</organism>
<dbReference type="AlphaFoldDB" id="A0AAN8G7C6"/>
<sequence length="88" mass="10016">MMNALFADLAGSQFPRWVAHMLISIENNLEKYGNVEVLMTSLETNLADLNLKTSQLLSNCLTSGDLWLKIVDTNRNSIYYMSSDEIER</sequence>
<comment type="caution">
    <text evidence="1">The sequence shown here is derived from an EMBL/GenBank/DDBJ whole genome shotgun (WGS) entry which is preliminary data.</text>
</comment>
<name>A0AAN8G7C6_TRICO</name>
<keyword evidence="2" id="KW-1185">Reference proteome</keyword>
<accession>A0AAN8G7C6</accession>
<evidence type="ECO:0000313" key="1">
    <source>
        <dbReference type="EMBL" id="KAK5985210.1"/>
    </source>
</evidence>
<dbReference type="EMBL" id="WIXE01001970">
    <property type="protein sequence ID" value="KAK5985210.1"/>
    <property type="molecule type" value="Genomic_DNA"/>
</dbReference>
<evidence type="ECO:0000313" key="2">
    <source>
        <dbReference type="Proteomes" id="UP001331761"/>
    </source>
</evidence>
<dbReference type="Proteomes" id="UP001331761">
    <property type="component" value="Unassembled WGS sequence"/>
</dbReference>
<reference evidence="1 2" key="1">
    <citation type="submission" date="2019-10" db="EMBL/GenBank/DDBJ databases">
        <title>Assembly and Annotation for the nematode Trichostrongylus colubriformis.</title>
        <authorList>
            <person name="Martin J."/>
        </authorList>
    </citation>
    <scope>NUCLEOTIDE SEQUENCE [LARGE SCALE GENOMIC DNA]</scope>
    <source>
        <strain evidence="1">G859</strain>
        <tissue evidence="1">Whole worm</tissue>
    </source>
</reference>
<feature type="non-terminal residue" evidence="1">
    <location>
        <position position="88"/>
    </location>
</feature>
<proteinExistence type="predicted"/>
<gene>
    <name evidence="1" type="ORF">GCK32_018005</name>
</gene>
<protein>
    <submittedName>
        <fullName evidence="1">Uncharacterized protein</fullName>
    </submittedName>
</protein>